<protein>
    <recommendedName>
        <fullName evidence="2">PPM-type phosphatase domain-containing protein</fullName>
    </recommendedName>
</protein>
<dbReference type="Pfam" id="PF13672">
    <property type="entry name" value="PP2C_2"/>
    <property type="match status" value="1"/>
</dbReference>
<evidence type="ECO:0000256" key="1">
    <source>
        <dbReference type="SAM" id="MobiDB-lite"/>
    </source>
</evidence>
<feature type="compositionally biased region" description="Polar residues" evidence="1">
    <location>
        <begin position="273"/>
        <end position="285"/>
    </location>
</feature>
<proteinExistence type="predicted"/>
<sequence>MTQPVTGARGSWQWGVCGASVIGSEHERRGLGCDDAYCFGVTRDFVVAAVADGAGSVTGTSAWGAYTACQSVLANAMRTRFIDEFRRSTAEEAEQMLRALFEKATDHVHAQAQFFGLESAKLATTLCVALADRDHAAFGQIGDGVIATQTEERIETLLIEDKDDYQNATWFLQSEGAFEESFRTVVRPAVTAFALSTDGMTYKITNVASGEPYQPFFRGSWERVRAGANSANFASLLRSIEDDQTGDDKTMVLATLRWEDDDYYPSPAPITKMTASSPTPPTLHTNVPAAQTVPTEPAPPTPEAAAPTPDSAPPPGDAAPIEPDTTPIDRPTGRPRLFRRSER</sequence>
<feature type="domain" description="PPM-type phosphatase" evidence="2">
    <location>
        <begin position="22"/>
        <end position="235"/>
    </location>
</feature>
<reference evidence="3" key="1">
    <citation type="submission" date="2016-03" db="EMBL/GenBank/DDBJ databases">
        <authorList>
            <person name="Ploux O."/>
        </authorList>
    </citation>
    <scope>NUCLEOTIDE SEQUENCE</scope>
    <source>
        <strain evidence="3">UC10</strain>
    </source>
</reference>
<dbReference type="InterPro" id="IPR036457">
    <property type="entry name" value="PPM-type-like_dom_sf"/>
</dbReference>
<evidence type="ECO:0000259" key="2">
    <source>
        <dbReference type="Pfam" id="PF13672"/>
    </source>
</evidence>
<accession>A0A1Y5P9W2</accession>
<organism evidence="3">
    <name type="scientific">uncultured Mycobacterium sp</name>
    <dbReference type="NCBI Taxonomy" id="171292"/>
    <lineage>
        <taxon>Bacteria</taxon>
        <taxon>Bacillati</taxon>
        <taxon>Actinomycetota</taxon>
        <taxon>Actinomycetes</taxon>
        <taxon>Mycobacteriales</taxon>
        <taxon>Mycobacteriaceae</taxon>
        <taxon>Mycobacterium</taxon>
        <taxon>environmental samples</taxon>
    </lineage>
</organism>
<evidence type="ECO:0000313" key="3">
    <source>
        <dbReference type="EMBL" id="SBS75482.1"/>
    </source>
</evidence>
<dbReference type="AlphaFoldDB" id="A0A1Y5P9W2"/>
<name>A0A1Y5P9W2_9MYCO</name>
<dbReference type="Gene3D" id="3.60.40.10">
    <property type="entry name" value="PPM-type phosphatase domain"/>
    <property type="match status" value="1"/>
</dbReference>
<dbReference type="SUPFAM" id="SSF81606">
    <property type="entry name" value="PP2C-like"/>
    <property type="match status" value="1"/>
</dbReference>
<dbReference type="EMBL" id="FLQS01000016">
    <property type="protein sequence ID" value="SBS75482.1"/>
    <property type="molecule type" value="Genomic_DNA"/>
</dbReference>
<gene>
    <name evidence="3" type="ORF">MHPYR_230052</name>
</gene>
<dbReference type="InterPro" id="IPR001932">
    <property type="entry name" value="PPM-type_phosphatase-like_dom"/>
</dbReference>
<feature type="region of interest" description="Disordered" evidence="1">
    <location>
        <begin position="269"/>
        <end position="343"/>
    </location>
</feature>